<keyword evidence="3" id="KW-1185">Reference proteome</keyword>
<name>A0A849K1E8_9MICO</name>
<evidence type="ECO:0000256" key="1">
    <source>
        <dbReference type="SAM" id="SignalP"/>
    </source>
</evidence>
<dbReference type="InterPro" id="IPR013783">
    <property type="entry name" value="Ig-like_fold"/>
</dbReference>
<evidence type="ECO:0000313" key="3">
    <source>
        <dbReference type="Proteomes" id="UP000557204"/>
    </source>
</evidence>
<keyword evidence="1" id="KW-0732">Signal</keyword>
<evidence type="ECO:0008006" key="4">
    <source>
        <dbReference type="Google" id="ProtNLM"/>
    </source>
</evidence>
<comment type="caution">
    <text evidence="2">The sequence shown here is derived from an EMBL/GenBank/DDBJ whole genome shotgun (WGS) entry which is preliminary data.</text>
</comment>
<accession>A0A849K1E8</accession>
<proteinExistence type="predicted"/>
<gene>
    <name evidence="2" type="ORF">HLI28_00720</name>
</gene>
<feature type="signal peptide" evidence="1">
    <location>
        <begin position="1"/>
        <end position="17"/>
    </location>
</feature>
<dbReference type="EMBL" id="JABFAJ010000003">
    <property type="protein sequence ID" value="NNU26070.1"/>
    <property type="molecule type" value="Genomic_DNA"/>
</dbReference>
<dbReference type="RefSeq" id="WP_171245589.1">
    <property type="nucleotide sequence ID" value="NZ_JABFAJ010000003.1"/>
</dbReference>
<feature type="chain" id="PRO_5038801648" description="Ig-like domain-containing protein" evidence="1">
    <location>
        <begin position="18"/>
        <end position="523"/>
    </location>
</feature>
<reference evidence="2 3" key="1">
    <citation type="submission" date="2020-05" db="EMBL/GenBank/DDBJ databases">
        <title>Genome sequence of Isoptericola sp. JC619 isolated from Chilika lagoon, India.</title>
        <authorList>
            <person name="Kumar D."/>
            <person name="Appam K."/>
            <person name="Gandham S."/>
            <person name="Uppada J."/>
            <person name="Sasikala C."/>
            <person name="Venkata Ramana C."/>
        </authorList>
    </citation>
    <scope>NUCLEOTIDE SEQUENCE [LARGE SCALE GENOMIC DNA]</scope>
    <source>
        <strain evidence="2 3">JC619</strain>
    </source>
</reference>
<sequence length="523" mass="55612">MATAGAVTMGLALTSGAAVVPAAVAVDGVTTIELDADHAWFGQIADVPVTVTEGGAPAEGHVQLFVDGSRQVPLIELSGGRATLPLFTDLQTVGVHELEVRHLDPDATSECRCASSATTSVEILEPSAPLLTPASWIHGAPTTLRFDVTGTDLPTLGSVELQLHDSVAAQLVDGVADLEIAGDEATGSMIVLVQRRAHGEVQTRWRLPVDVLPAPVTVGAEIPGTWRRGEIVRIPVEVTSAHGTPTGAVSVTLMDDGAGVPLTRESLVDGRAELAVDVADLPGGEQQIEVSVATGDGFESTRKQYTVDVLPAATRTVVSTASRWTYGTGRTVTVDVTSPAGTPEGRVVLYQAGTRIAGADLVQGHASVSVRGKKVEPGRRTIVAKFVPATPDHAASRTSWTQRVRKAQPTVRLRMKRTSYLAYADLTGGKPGRIVVRTTGVPEVGKLVLQTRDPAAKNDGWRSRKSWWLSRSEDGVQRIKVPGRYLDKVGGRTGRVYLRIRYIPADSEHVAKRRSPRVTIYHL</sequence>
<dbReference type="Gene3D" id="2.60.40.10">
    <property type="entry name" value="Immunoglobulins"/>
    <property type="match status" value="1"/>
</dbReference>
<dbReference type="GO" id="GO:0005975">
    <property type="term" value="P:carbohydrate metabolic process"/>
    <property type="evidence" value="ECO:0007669"/>
    <property type="project" value="UniProtKB-ARBA"/>
</dbReference>
<protein>
    <recommendedName>
        <fullName evidence="4">Ig-like domain-containing protein</fullName>
    </recommendedName>
</protein>
<dbReference type="Proteomes" id="UP000557204">
    <property type="component" value="Unassembled WGS sequence"/>
</dbReference>
<organism evidence="2 3">
    <name type="scientific">Isoptericola sediminis</name>
    <dbReference type="NCBI Taxonomy" id="2733572"/>
    <lineage>
        <taxon>Bacteria</taxon>
        <taxon>Bacillati</taxon>
        <taxon>Actinomycetota</taxon>
        <taxon>Actinomycetes</taxon>
        <taxon>Micrococcales</taxon>
        <taxon>Promicromonosporaceae</taxon>
        <taxon>Isoptericola</taxon>
    </lineage>
</organism>
<dbReference type="AlphaFoldDB" id="A0A849K1E8"/>
<evidence type="ECO:0000313" key="2">
    <source>
        <dbReference type="EMBL" id="NNU26070.1"/>
    </source>
</evidence>